<dbReference type="AlphaFoldDB" id="A0A9D1GSE0"/>
<keyword evidence="6 7" id="KW-0472">Membrane</keyword>
<accession>A0A9D1GSE0</accession>
<protein>
    <submittedName>
        <fullName evidence="9">LTA synthase family protein</fullName>
    </submittedName>
</protein>
<organism evidence="9 10">
    <name type="scientific">Candidatus Faeciplasma pullistercoris</name>
    <dbReference type="NCBI Taxonomy" id="2840800"/>
    <lineage>
        <taxon>Bacteria</taxon>
        <taxon>Bacillati</taxon>
        <taxon>Bacillota</taxon>
        <taxon>Clostridia</taxon>
        <taxon>Eubacteriales</taxon>
        <taxon>Oscillospiraceae</taxon>
        <taxon>Oscillospiraceae incertae sedis</taxon>
        <taxon>Candidatus Faeciplasma</taxon>
    </lineage>
</organism>
<dbReference type="EMBL" id="DVLL01000001">
    <property type="protein sequence ID" value="HIT58127.1"/>
    <property type="molecule type" value="Genomic_DNA"/>
</dbReference>
<dbReference type="Proteomes" id="UP000824136">
    <property type="component" value="Unassembled WGS sequence"/>
</dbReference>
<evidence type="ECO:0000256" key="6">
    <source>
        <dbReference type="ARBA" id="ARBA00023136"/>
    </source>
</evidence>
<comment type="caution">
    <text evidence="9">The sequence shown here is derived from an EMBL/GenBank/DDBJ whole genome shotgun (WGS) entry which is preliminary data.</text>
</comment>
<dbReference type="PANTHER" id="PTHR47371">
    <property type="entry name" value="LIPOTEICHOIC ACID SYNTHASE"/>
    <property type="match status" value="1"/>
</dbReference>
<dbReference type="CDD" id="cd16015">
    <property type="entry name" value="LTA_synthase"/>
    <property type="match status" value="1"/>
</dbReference>
<evidence type="ECO:0000256" key="7">
    <source>
        <dbReference type="SAM" id="Phobius"/>
    </source>
</evidence>
<sequence>MITLKFGKRLAAPILCLAALLALGAANLGAFLSDGAIDINGVIKYLSATALAALVMLTDVSLGEKTEKALSWLFFAAAPVLCFEVVRALVGAPLYPAKIYFDNLVFYAVFQSFIFGVTQSAKLALIAEFTVSFVLHAANQIILLVRSTPLVPTDLLVINTAMSVTSPDQWHFDLPLLVGTSGFALLCAAALKLKLRLPKLSLKAAWKRIVPVLCSLAIAFGGAVYILDIDYDGYVTSAFDPQGANQLNGVVLSFYINLRKSEFNPPAGYSEEVLESYLERYEDDKLSVPESELPNIIVIMNESFSDLDFVGKIKTDKDYLENYDRLAREFPHGRLLVSSLGGGTCNTEFEYLTWLSMMNMPSGSYAYMQHVTRELPSMASYLKEFGYETVAMHPFFEICWKRNSVYSLMGFDDFVSGEDMSADEGRFTSESLFEKGFGSDVEYVRNFISDSYFYDRVIEEFENRSSDRIFIFGVTIQNHSGYEYDGGDFVNDVRITDPEGNYPRAEQFLSLMKLSDEALGELIEYFEGVDEKTLIVFFGDHQPSLEEELFDKIAPNRDTFVNSYLTRYQTPFLIWSNYDTGETKNDLGIVSPNFLGIKTLEYAGIPLSREQQLIKDVSEITPAMNTWGYYDPFIIWNNRAKRYDCPELNIYNFYTYYIITNGENQS</sequence>
<comment type="pathway">
    <text evidence="2">Cell wall biogenesis; lipoteichoic acid biosynthesis.</text>
</comment>
<dbReference type="Pfam" id="PF00884">
    <property type="entry name" value="Sulfatase"/>
    <property type="match status" value="1"/>
</dbReference>
<reference evidence="9" key="2">
    <citation type="journal article" date="2021" name="PeerJ">
        <title>Extensive microbial diversity within the chicken gut microbiome revealed by metagenomics and culture.</title>
        <authorList>
            <person name="Gilroy R."/>
            <person name="Ravi A."/>
            <person name="Getino M."/>
            <person name="Pursley I."/>
            <person name="Horton D.L."/>
            <person name="Alikhan N.F."/>
            <person name="Baker D."/>
            <person name="Gharbi K."/>
            <person name="Hall N."/>
            <person name="Watson M."/>
            <person name="Adriaenssens E.M."/>
            <person name="Foster-Nyarko E."/>
            <person name="Jarju S."/>
            <person name="Secka A."/>
            <person name="Antonio M."/>
            <person name="Oren A."/>
            <person name="Chaudhuri R.R."/>
            <person name="La Ragione R."/>
            <person name="Hildebrand F."/>
            <person name="Pallen M.J."/>
        </authorList>
    </citation>
    <scope>NUCLEOTIDE SEQUENCE</scope>
    <source>
        <strain evidence="9">CHK33-4379</strain>
    </source>
</reference>
<feature type="domain" description="Sulfatase N-terminal" evidence="8">
    <location>
        <begin position="294"/>
        <end position="604"/>
    </location>
</feature>
<evidence type="ECO:0000313" key="9">
    <source>
        <dbReference type="EMBL" id="HIT58127.1"/>
    </source>
</evidence>
<keyword evidence="5 7" id="KW-1133">Transmembrane helix</keyword>
<dbReference type="Gene3D" id="3.40.720.10">
    <property type="entry name" value="Alkaline Phosphatase, subunit A"/>
    <property type="match status" value="1"/>
</dbReference>
<feature type="transmembrane region" description="Helical" evidence="7">
    <location>
        <begin position="45"/>
        <end position="62"/>
    </location>
</feature>
<dbReference type="SUPFAM" id="SSF53649">
    <property type="entry name" value="Alkaline phosphatase-like"/>
    <property type="match status" value="1"/>
</dbReference>
<reference evidence="9" key="1">
    <citation type="submission" date="2020-10" db="EMBL/GenBank/DDBJ databases">
        <authorList>
            <person name="Gilroy R."/>
        </authorList>
    </citation>
    <scope>NUCLEOTIDE SEQUENCE</scope>
    <source>
        <strain evidence="9">CHK33-4379</strain>
    </source>
</reference>
<keyword evidence="3" id="KW-1003">Cell membrane</keyword>
<dbReference type="PANTHER" id="PTHR47371:SF3">
    <property type="entry name" value="PHOSPHOGLYCEROL TRANSFERASE I"/>
    <property type="match status" value="1"/>
</dbReference>
<gene>
    <name evidence="9" type="ORF">IAC39_00150</name>
</gene>
<comment type="subcellular location">
    <subcellularLocation>
        <location evidence="1">Cell membrane</location>
        <topology evidence="1">Multi-pass membrane protein</topology>
    </subcellularLocation>
</comment>
<evidence type="ECO:0000256" key="3">
    <source>
        <dbReference type="ARBA" id="ARBA00022475"/>
    </source>
</evidence>
<evidence type="ECO:0000256" key="5">
    <source>
        <dbReference type="ARBA" id="ARBA00022989"/>
    </source>
</evidence>
<evidence type="ECO:0000256" key="4">
    <source>
        <dbReference type="ARBA" id="ARBA00022692"/>
    </source>
</evidence>
<keyword evidence="4 7" id="KW-0812">Transmembrane</keyword>
<feature type="transmembrane region" description="Helical" evidence="7">
    <location>
        <begin position="69"/>
        <end position="93"/>
    </location>
</feature>
<feature type="transmembrane region" description="Helical" evidence="7">
    <location>
        <begin position="205"/>
        <end position="227"/>
    </location>
</feature>
<evidence type="ECO:0000313" key="10">
    <source>
        <dbReference type="Proteomes" id="UP000824136"/>
    </source>
</evidence>
<dbReference type="InterPro" id="IPR000917">
    <property type="entry name" value="Sulfatase_N"/>
</dbReference>
<feature type="transmembrane region" description="Helical" evidence="7">
    <location>
        <begin position="99"/>
        <end position="118"/>
    </location>
</feature>
<dbReference type="InterPro" id="IPR050448">
    <property type="entry name" value="OpgB/LTA_synthase_biosynth"/>
</dbReference>
<evidence type="ECO:0000256" key="2">
    <source>
        <dbReference type="ARBA" id="ARBA00004936"/>
    </source>
</evidence>
<evidence type="ECO:0000259" key="8">
    <source>
        <dbReference type="Pfam" id="PF00884"/>
    </source>
</evidence>
<dbReference type="InterPro" id="IPR017850">
    <property type="entry name" value="Alkaline_phosphatase_core_sf"/>
</dbReference>
<evidence type="ECO:0000256" key="1">
    <source>
        <dbReference type="ARBA" id="ARBA00004651"/>
    </source>
</evidence>
<name>A0A9D1GSE0_9FIRM</name>
<dbReference type="GO" id="GO:0005886">
    <property type="term" value="C:plasma membrane"/>
    <property type="evidence" value="ECO:0007669"/>
    <property type="project" value="UniProtKB-SubCell"/>
</dbReference>
<proteinExistence type="predicted"/>
<feature type="transmembrane region" description="Helical" evidence="7">
    <location>
        <begin position="174"/>
        <end position="193"/>
    </location>
</feature>